<dbReference type="InterPro" id="IPR036291">
    <property type="entry name" value="NAD(P)-bd_dom_sf"/>
</dbReference>
<dbReference type="Proteomes" id="UP001185659">
    <property type="component" value="Unassembled WGS sequence"/>
</dbReference>
<proteinExistence type="predicted"/>
<feature type="domain" description="NmrA-like" evidence="1">
    <location>
        <begin position="3"/>
        <end position="247"/>
    </location>
</feature>
<evidence type="ECO:0000313" key="2">
    <source>
        <dbReference type="EMBL" id="MDV6228666.1"/>
    </source>
</evidence>
<dbReference type="Gene3D" id="3.90.25.10">
    <property type="entry name" value="UDP-galactose 4-epimerase, domain 1"/>
    <property type="match status" value="1"/>
</dbReference>
<reference evidence="2 3" key="1">
    <citation type="submission" date="2023-10" db="EMBL/GenBank/DDBJ databases">
        <authorList>
            <person name="Venkata Ramana C."/>
            <person name="Sasikala C."/>
            <person name="Dhurka M."/>
        </authorList>
    </citation>
    <scope>NUCLEOTIDE SEQUENCE [LARGE SCALE GENOMIC DNA]</scope>
    <source>
        <strain evidence="2 3">KCTC 32151</strain>
    </source>
</reference>
<dbReference type="EMBL" id="JAWLIP010000011">
    <property type="protein sequence ID" value="MDV6228666.1"/>
    <property type="molecule type" value="Genomic_DNA"/>
</dbReference>
<accession>A0ABU4AR80</accession>
<dbReference type="RefSeq" id="WP_317562447.1">
    <property type="nucleotide sequence ID" value="NZ_JAWLIP010000011.1"/>
</dbReference>
<dbReference type="InterPro" id="IPR051604">
    <property type="entry name" value="Ergot_Alk_Oxidoreductase"/>
</dbReference>
<dbReference type="PANTHER" id="PTHR43162:SF1">
    <property type="entry name" value="PRESTALK A DIFFERENTIATION PROTEIN A"/>
    <property type="match status" value="1"/>
</dbReference>
<keyword evidence="3" id="KW-1185">Reference proteome</keyword>
<gene>
    <name evidence="2" type="ORF">R2G56_20450</name>
</gene>
<dbReference type="Pfam" id="PF05368">
    <property type="entry name" value="NmrA"/>
    <property type="match status" value="1"/>
</dbReference>
<dbReference type="InterPro" id="IPR008030">
    <property type="entry name" value="NmrA-like"/>
</dbReference>
<dbReference type="PANTHER" id="PTHR43162">
    <property type="match status" value="1"/>
</dbReference>
<organism evidence="2 3">
    <name type="scientific">Nitratireductor aquimarinus</name>
    <dbReference type="NCBI Taxonomy" id="889300"/>
    <lineage>
        <taxon>Bacteria</taxon>
        <taxon>Pseudomonadati</taxon>
        <taxon>Pseudomonadota</taxon>
        <taxon>Alphaproteobacteria</taxon>
        <taxon>Hyphomicrobiales</taxon>
        <taxon>Phyllobacteriaceae</taxon>
        <taxon>Nitratireductor</taxon>
    </lineage>
</organism>
<dbReference type="SUPFAM" id="SSF51735">
    <property type="entry name" value="NAD(P)-binding Rossmann-fold domains"/>
    <property type="match status" value="1"/>
</dbReference>
<name>A0ABU4AR80_9HYPH</name>
<comment type="caution">
    <text evidence="2">The sequence shown here is derived from an EMBL/GenBank/DDBJ whole genome shotgun (WGS) entry which is preliminary data.</text>
</comment>
<dbReference type="Gene3D" id="3.40.50.720">
    <property type="entry name" value="NAD(P)-binding Rossmann-like Domain"/>
    <property type="match status" value="1"/>
</dbReference>
<sequence length="306" mass="32870">MFVVIGATGCTGAQVLEDLTAEGVPVRALVRDASKLSQNAAKRQVDVVEGSVQDTAILAAAFKDATSVYLSLGNFPGQEDTELGIVHAAKTAGVRKIVKLSGPSAGRDSPVAIARMHGRIEAAIKTCGSAHVFLRPYAFFQNLANQVAPLAHFHALFGSTGSAALNMIDARDVGAVAARTMLTDSWDGKEIELTGDEALTYAEVAERLSAISGETYRFFNRSPEVYLAELLQQGLPEWTAEHVIEIQAMTRSRSETPNSNTRDILGRPARPLADYLPQLLSAVARLRDIAETQTLRAWAKPRASRA</sequence>
<evidence type="ECO:0000313" key="3">
    <source>
        <dbReference type="Proteomes" id="UP001185659"/>
    </source>
</evidence>
<protein>
    <submittedName>
        <fullName evidence="2">NmrA family NAD(P)-binding protein</fullName>
    </submittedName>
</protein>
<evidence type="ECO:0000259" key="1">
    <source>
        <dbReference type="Pfam" id="PF05368"/>
    </source>
</evidence>